<feature type="compositionally biased region" description="Acidic residues" evidence="1">
    <location>
        <begin position="637"/>
        <end position="648"/>
    </location>
</feature>
<feature type="compositionally biased region" description="Low complexity" evidence="1">
    <location>
        <begin position="448"/>
        <end position="458"/>
    </location>
</feature>
<organism evidence="2 3">
    <name type="scientific">Monilinia vaccinii-corymbosi</name>
    <dbReference type="NCBI Taxonomy" id="61207"/>
    <lineage>
        <taxon>Eukaryota</taxon>
        <taxon>Fungi</taxon>
        <taxon>Dikarya</taxon>
        <taxon>Ascomycota</taxon>
        <taxon>Pezizomycotina</taxon>
        <taxon>Leotiomycetes</taxon>
        <taxon>Helotiales</taxon>
        <taxon>Sclerotiniaceae</taxon>
        <taxon>Monilinia</taxon>
    </lineage>
</organism>
<evidence type="ECO:0000256" key="1">
    <source>
        <dbReference type="SAM" id="MobiDB-lite"/>
    </source>
</evidence>
<evidence type="ECO:0000313" key="2">
    <source>
        <dbReference type="EMBL" id="QSZ29623.1"/>
    </source>
</evidence>
<keyword evidence="3" id="KW-1185">Reference proteome</keyword>
<proteinExistence type="predicted"/>
<feature type="compositionally biased region" description="Acidic residues" evidence="1">
    <location>
        <begin position="548"/>
        <end position="557"/>
    </location>
</feature>
<feature type="region of interest" description="Disordered" evidence="1">
    <location>
        <begin position="1"/>
        <end position="56"/>
    </location>
</feature>
<feature type="compositionally biased region" description="Low complexity" evidence="1">
    <location>
        <begin position="333"/>
        <end position="347"/>
    </location>
</feature>
<evidence type="ECO:0000313" key="3">
    <source>
        <dbReference type="Proteomes" id="UP000672032"/>
    </source>
</evidence>
<dbReference type="AlphaFoldDB" id="A0A8A3NVU7"/>
<feature type="compositionally biased region" description="Basic and acidic residues" evidence="1">
    <location>
        <begin position="395"/>
        <end position="413"/>
    </location>
</feature>
<feature type="region of interest" description="Disordered" evidence="1">
    <location>
        <begin position="637"/>
        <end position="659"/>
    </location>
</feature>
<feature type="compositionally biased region" description="Basic and acidic residues" evidence="1">
    <location>
        <begin position="795"/>
        <end position="817"/>
    </location>
</feature>
<feature type="compositionally biased region" description="Basic and acidic residues" evidence="1">
    <location>
        <begin position="779"/>
        <end position="788"/>
    </location>
</feature>
<feature type="region of interest" description="Disordered" evidence="1">
    <location>
        <begin position="510"/>
        <end position="560"/>
    </location>
</feature>
<accession>A0A8A3NVU7</accession>
<dbReference type="EMBL" id="CP063405">
    <property type="protein sequence ID" value="QSZ29623.1"/>
    <property type="molecule type" value="Genomic_DNA"/>
</dbReference>
<feature type="region of interest" description="Disordered" evidence="1">
    <location>
        <begin position="200"/>
        <end position="471"/>
    </location>
</feature>
<feature type="compositionally biased region" description="Acidic residues" evidence="1">
    <location>
        <begin position="767"/>
        <end position="778"/>
    </location>
</feature>
<feature type="region of interest" description="Disordered" evidence="1">
    <location>
        <begin position="71"/>
        <end position="131"/>
    </location>
</feature>
<feature type="compositionally biased region" description="Polar residues" evidence="1">
    <location>
        <begin position="313"/>
        <end position="332"/>
    </location>
</feature>
<feature type="compositionally biased region" description="Polar residues" evidence="1">
    <location>
        <begin position="80"/>
        <end position="94"/>
    </location>
</feature>
<dbReference type="Proteomes" id="UP000672032">
    <property type="component" value="Chromosome 1"/>
</dbReference>
<sequence>MKITHTTYNEVRGGAPTPMPPQYPKPEFITTPTAFGFGPAPTPASAPPQGSNPLRSTARKITRYLKRHVRFHGLRRPRPGSQNPSRSRYGTSVTYPPGELHPPDVPTQVGKYHSGSVRGSASSRGGGGGEERVLVVGSQAHERGLEQRYKHVRGKKRPSYLNPREDVGGGGSGGEYGFEHQGVRGLDLETYMKQRQGLERDFGKGYQGGNSPPNPESGGMLRNDSPPRNISPPTQHSLAAPRKDAGDGQWTRDGKGMTPMAFDGNVKQQRGLERDFVKAYGYGGSSPSPLPIRSPGPAEVSSDAGTGAGNASLGDNSVRFSDVQWSSVGSADSGTGTTETMESGTRGDSSRGRGVDGGKQKVAPEQRGLRRKHHFEGRDQSPATTPASSRAQTVGKEDANEMGEDLQRERPVEDDASGDVGWEIGEEVVPPSQHVPKHTEILRPSNPPSTSSQNSGNSKTQGKGKMIEGRASPLQKLKGYIGHGAEVVDDFVDKKTNLKTVSKLPSPFEYLLYPSYDGKGKGKGKGERSSAEKRARLKGKGKGKEGEGDGEDSDEELWGCVGEQNNESTILPAAHAGEKVKNRAMVQGGEPQKTRQERDLHHSGNLCKLCLRHERNGPNVLCRTCEENFLHTKAWEETSEDFGDDDDIPPTPPPKDPHITSMREILATAPPNYGRESDYRPPPSAKDSVSVSKVENRRPELMNPSPVRQESQMLIYGGMGDSPRDIEIGFPEWQTHALEFEGAKTEQLFKRWSENYRGEDLRSEAEQGGEYEYDEEGKEQEQSPRDETFYDFWEDILKGDERPATPKLEDRKPRTEE</sequence>
<name>A0A8A3NVU7_9HELO</name>
<reference evidence="2" key="1">
    <citation type="submission" date="2020-10" db="EMBL/GenBank/DDBJ databases">
        <title>Genome Sequence of Monilinia vaccinii-corymbosi Sheds Light on Mummy Berry Disease Infection of Blueberry and Mating Type.</title>
        <authorList>
            <person name="Yow A.G."/>
            <person name="Zhang Y."/>
            <person name="Bansal K."/>
            <person name="Eacker S.M."/>
            <person name="Sullivan S."/>
            <person name="Liachko I."/>
            <person name="Cubeta M.A."/>
            <person name="Rollins J.A."/>
            <person name="Ashrafi H."/>
        </authorList>
    </citation>
    <scope>NUCLEOTIDE SEQUENCE</scope>
    <source>
        <strain evidence="2">RL-1</strain>
    </source>
</reference>
<feature type="region of interest" description="Disordered" evidence="1">
    <location>
        <begin position="671"/>
        <end position="707"/>
    </location>
</feature>
<feature type="compositionally biased region" description="Basic and acidic residues" evidence="1">
    <location>
        <begin position="754"/>
        <end position="765"/>
    </location>
</feature>
<feature type="compositionally biased region" description="Polar residues" evidence="1">
    <location>
        <begin position="381"/>
        <end position="392"/>
    </location>
</feature>
<dbReference type="OrthoDB" id="3546685at2759"/>
<protein>
    <submittedName>
        <fullName evidence="2">Uncharacterized protein</fullName>
    </submittedName>
</protein>
<feature type="compositionally biased region" description="Basic and acidic residues" evidence="1">
    <location>
        <begin position="518"/>
        <end position="534"/>
    </location>
</feature>
<feature type="compositionally biased region" description="Polar residues" evidence="1">
    <location>
        <begin position="226"/>
        <end position="237"/>
    </location>
</feature>
<feature type="region of interest" description="Disordered" evidence="1">
    <location>
        <begin position="754"/>
        <end position="817"/>
    </location>
</feature>
<feature type="compositionally biased region" description="Basic and acidic residues" evidence="1">
    <location>
        <begin position="348"/>
        <end position="368"/>
    </location>
</feature>
<feature type="region of interest" description="Disordered" evidence="1">
    <location>
        <begin position="154"/>
        <end position="179"/>
    </location>
</feature>
<gene>
    <name evidence="2" type="ORF">DSL72_004139</name>
</gene>
<feature type="compositionally biased region" description="Basic and acidic residues" evidence="1">
    <location>
        <begin position="241"/>
        <end position="255"/>
    </location>
</feature>
<feature type="compositionally biased region" description="Low complexity" evidence="1">
    <location>
        <begin position="114"/>
        <end position="123"/>
    </location>
</feature>